<dbReference type="PROSITE" id="PS51449">
    <property type="entry name" value="MTTASE_N"/>
    <property type="match status" value="1"/>
</dbReference>
<dbReference type="InterPro" id="IPR005839">
    <property type="entry name" value="Methylthiotransferase"/>
</dbReference>
<dbReference type="FunFam" id="3.40.50.12160:FF:000004">
    <property type="entry name" value="Threonylcarbamoyladenosine tRNA methylthiotransferase MtaB"/>
    <property type="match status" value="1"/>
</dbReference>
<dbReference type="Gene3D" id="3.80.30.20">
    <property type="entry name" value="tm_1862 like domain"/>
    <property type="match status" value="1"/>
</dbReference>
<dbReference type="NCBIfam" id="TIGR00089">
    <property type="entry name" value="MiaB/RimO family radical SAM methylthiotransferase"/>
    <property type="match status" value="1"/>
</dbReference>
<keyword evidence="7" id="KW-0949">S-adenosyl-L-methionine</keyword>
<dbReference type="Gene3D" id="3.40.50.12160">
    <property type="entry name" value="Methylthiotransferase, N-terminal domain"/>
    <property type="match status" value="1"/>
</dbReference>
<evidence type="ECO:0000256" key="3">
    <source>
        <dbReference type="ARBA" id="ARBA00013273"/>
    </source>
</evidence>
<feature type="domain" description="TRAM" evidence="16">
    <location>
        <begin position="394"/>
        <end position="454"/>
    </location>
</feature>
<dbReference type="PROSITE" id="PS51918">
    <property type="entry name" value="RADICAL_SAM"/>
    <property type="match status" value="1"/>
</dbReference>
<evidence type="ECO:0000259" key="17">
    <source>
        <dbReference type="PROSITE" id="PS51449"/>
    </source>
</evidence>
<comment type="function">
    <text evidence="2">Catalyzes the methylthiolation of N6-threonylcarbamoyladenosine (t(6)A), leading to the formation of 2-methylthio-N6-threonylcarbamoyladenosine (ms(2)t(6)A) at position 37 in tRNAs that read codons beginning with adenine.</text>
</comment>
<evidence type="ECO:0000259" key="16">
    <source>
        <dbReference type="PROSITE" id="PS50926"/>
    </source>
</evidence>
<dbReference type="GO" id="GO:0035598">
    <property type="term" value="F:tRNA (N(6)-L-threonylcarbamoyladenosine(37)-C(2))-methylthiotransferase activity"/>
    <property type="evidence" value="ECO:0007669"/>
    <property type="project" value="UniProtKB-EC"/>
</dbReference>
<dbReference type="PANTHER" id="PTHR11918:SF45">
    <property type="entry name" value="THREONYLCARBAMOYLADENOSINE TRNA METHYLTHIOTRANSFERASE"/>
    <property type="match status" value="1"/>
</dbReference>
<evidence type="ECO:0000256" key="5">
    <source>
        <dbReference type="ARBA" id="ARBA00022490"/>
    </source>
</evidence>
<evidence type="ECO:0000256" key="6">
    <source>
        <dbReference type="ARBA" id="ARBA00022679"/>
    </source>
</evidence>
<dbReference type="GO" id="GO:0051539">
    <property type="term" value="F:4 iron, 4 sulfur cluster binding"/>
    <property type="evidence" value="ECO:0007669"/>
    <property type="project" value="UniProtKB-KW"/>
</dbReference>
<accession>A0A1M5NMX7</accession>
<organism evidence="19 20">
    <name type="scientific">Tepidibacter thalassicus DSM 15285</name>
    <dbReference type="NCBI Taxonomy" id="1123350"/>
    <lineage>
        <taxon>Bacteria</taxon>
        <taxon>Bacillati</taxon>
        <taxon>Bacillota</taxon>
        <taxon>Clostridia</taxon>
        <taxon>Peptostreptococcales</taxon>
        <taxon>Peptostreptococcaceae</taxon>
        <taxon>Tepidibacter</taxon>
    </lineage>
</organism>
<keyword evidence="11" id="KW-0411">Iron-sulfur</keyword>
<dbReference type="SFLD" id="SFLDG01082">
    <property type="entry name" value="B12-binding_domain_containing"/>
    <property type="match status" value="1"/>
</dbReference>
<evidence type="ECO:0000256" key="10">
    <source>
        <dbReference type="ARBA" id="ARBA00023004"/>
    </source>
</evidence>
<dbReference type="SFLD" id="SFLDF00295">
    <property type="entry name" value="threonylcarbamoyladenosine_tRN"/>
    <property type="match status" value="1"/>
</dbReference>
<evidence type="ECO:0000256" key="2">
    <source>
        <dbReference type="ARBA" id="ARBA00002399"/>
    </source>
</evidence>
<dbReference type="EMBL" id="FQXH01000005">
    <property type="protein sequence ID" value="SHG90934.1"/>
    <property type="molecule type" value="Genomic_DNA"/>
</dbReference>
<evidence type="ECO:0000256" key="14">
    <source>
        <dbReference type="ARBA" id="ARBA00061574"/>
    </source>
</evidence>
<dbReference type="InterPro" id="IPR020612">
    <property type="entry name" value="Methylthiotransferase_CS"/>
</dbReference>
<dbReference type="SMART" id="SM00729">
    <property type="entry name" value="Elp3"/>
    <property type="match status" value="1"/>
</dbReference>
<keyword evidence="20" id="KW-1185">Reference proteome</keyword>
<dbReference type="InterPro" id="IPR034557">
    <property type="entry name" value="ThrcA_tRNA_MEthiotransferase"/>
</dbReference>
<dbReference type="InterPro" id="IPR006638">
    <property type="entry name" value="Elp3/MiaA/NifB-like_rSAM"/>
</dbReference>
<evidence type="ECO:0000256" key="8">
    <source>
        <dbReference type="ARBA" id="ARBA00022694"/>
    </source>
</evidence>
<evidence type="ECO:0000313" key="20">
    <source>
        <dbReference type="Proteomes" id="UP000242520"/>
    </source>
</evidence>
<dbReference type="InterPro" id="IPR006467">
    <property type="entry name" value="MiaB-like_bact"/>
</dbReference>
<dbReference type="SFLD" id="SFLDS00029">
    <property type="entry name" value="Radical_SAM"/>
    <property type="match status" value="1"/>
</dbReference>
<proteinExistence type="inferred from homology"/>
<comment type="catalytic activity">
    <reaction evidence="13">
        <text>N(6)-L-threonylcarbamoyladenosine(37) in tRNA + (sulfur carrier)-SH + AH2 + 2 S-adenosyl-L-methionine = 2-methylsulfanyl-N(6)-L-threonylcarbamoyladenosine(37) in tRNA + (sulfur carrier)-H + 5'-deoxyadenosine + L-methionine + A + S-adenosyl-L-homocysteine + 2 H(+)</text>
        <dbReference type="Rhea" id="RHEA:37075"/>
        <dbReference type="Rhea" id="RHEA-COMP:10163"/>
        <dbReference type="Rhea" id="RHEA-COMP:11092"/>
        <dbReference type="Rhea" id="RHEA-COMP:14737"/>
        <dbReference type="Rhea" id="RHEA-COMP:14739"/>
        <dbReference type="ChEBI" id="CHEBI:13193"/>
        <dbReference type="ChEBI" id="CHEBI:15378"/>
        <dbReference type="ChEBI" id="CHEBI:17319"/>
        <dbReference type="ChEBI" id="CHEBI:17499"/>
        <dbReference type="ChEBI" id="CHEBI:29917"/>
        <dbReference type="ChEBI" id="CHEBI:57844"/>
        <dbReference type="ChEBI" id="CHEBI:57856"/>
        <dbReference type="ChEBI" id="CHEBI:59789"/>
        <dbReference type="ChEBI" id="CHEBI:64428"/>
        <dbReference type="ChEBI" id="CHEBI:74418"/>
        <dbReference type="ChEBI" id="CHEBI:74420"/>
        <dbReference type="EC" id="2.8.4.5"/>
    </reaction>
</comment>
<dbReference type="EC" id="2.8.4.5" evidence="3"/>
<dbReference type="InterPro" id="IPR013848">
    <property type="entry name" value="Methylthiotransferase_N"/>
</dbReference>
<dbReference type="InterPro" id="IPR023404">
    <property type="entry name" value="rSAM_horseshoe"/>
</dbReference>
<dbReference type="PANTHER" id="PTHR11918">
    <property type="entry name" value="RADICAL SAM PROTEINS"/>
    <property type="match status" value="1"/>
</dbReference>
<dbReference type="Pfam" id="PF00919">
    <property type="entry name" value="UPF0004"/>
    <property type="match status" value="1"/>
</dbReference>
<dbReference type="RefSeq" id="WP_084601866.1">
    <property type="nucleotide sequence ID" value="NZ_FQXH01000005.1"/>
</dbReference>
<keyword evidence="5" id="KW-0963">Cytoplasm</keyword>
<dbReference type="FunFam" id="3.80.30.20:FF:000001">
    <property type="entry name" value="tRNA-2-methylthio-N(6)-dimethylallyladenosine synthase 2"/>
    <property type="match status" value="1"/>
</dbReference>
<dbReference type="CDD" id="cd01335">
    <property type="entry name" value="Radical_SAM"/>
    <property type="match status" value="1"/>
</dbReference>
<evidence type="ECO:0000256" key="13">
    <source>
        <dbReference type="ARBA" id="ARBA00051661"/>
    </source>
</evidence>
<evidence type="ECO:0000259" key="18">
    <source>
        <dbReference type="PROSITE" id="PS51918"/>
    </source>
</evidence>
<dbReference type="STRING" id="1123350.SAMN02744040_00129"/>
<keyword evidence="10" id="KW-0408">Iron</keyword>
<protein>
    <recommendedName>
        <fullName evidence="15">Threonylcarbamoyladenosine tRNA methylthiotransferase MtaB</fullName>
        <ecNumber evidence="3">2.8.4.5</ecNumber>
    </recommendedName>
    <alternativeName>
        <fullName evidence="12">tRNA-t(6)A37 methylthiotransferase</fullName>
    </alternativeName>
</protein>
<evidence type="ECO:0000256" key="12">
    <source>
        <dbReference type="ARBA" id="ARBA00031213"/>
    </source>
</evidence>
<dbReference type="Proteomes" id="UP000242520">
    <property type="component" value="Unassembled WGS sequence"/>
</dbReference>
<dbReference type="OrthoDB" id="9805215at2"/>
<dbReference type="InterPro" id="IPR058240">
    <property type="entry name" value="rSAM_sf"/>
</dbReference>
<evidence type="ECO:0000256" key="9">
    <source>
        <dbReference type="ARBA" id="ARBA00022723"/>
    </source>
</evidence>
<sequence>MENKNREKVDLSLDAEAFYKKYGRKKTISIFTLGCKVNQYETEAMMELFKKSSYEIVDCEEYADIYVINTCTVTNMSDRKSRQFIRRAKKKNPLSIIVVVGCYSQVAPEEILDIEEVNIVMGTNDRNKIVEIVKNVDSNTKLSTVDDIMKVREFEEMQIKEVRGKTRAFLKIQEGCDRFCSYCIIPYARGPVRSRLLENIVNEVKKLSNNGFKEIVLTGIHVASYGKDLGNVNLLDVLREIHKIEGIQRIRLSSVEPLLMTDSFIKEIASMDKICPHFHLSLQSGCDETLKRMNRKYTTKQYRDIVEKIRKNIKDASITTDVIVGFPGETDKEFEVTYNFLKEIQLSQMHIFKYSPRKGTPAASMKNQVDPKVKQIRSEKLINLSKENYIKFTSKFIGEIVPVLFEQKLENGYYEGLTPNYIRVLVKEEEDIEGKILNVKLNKIKEEFVEGILI</sequence>
<dbReference type="InterPro" id="IPR002792">
    <property type="entry name" value="TRAM_dom"/>
</dbReference>
<dbReference type="SUPFAM" id="SSF102114">
    <property type="entry name" value="Radical SAM enzymes"/>
    <property type="match status" value="1"/>
</dbReference>
<feature type="domain" description="MTTase N-terminal" evidence="17">
    <location>
        <begin position="26"/>
        <end position="138"/>
    </location>
</feature>
<dbReference type="PROSITE" id="PS50926">
    <property type="entry name" value="TRAM"/>
    <property type="match status" value="1"/>
</dbReference>
<gene>
    <name evidence="19" type="ORF">SAMN02744040_00129</name>
</gene>
<reference evidence="20" key="1">
    <citation type="submission" date="2016-11" db="EMBL/GenBank/DDBJ databases">
        <authorList>
            <person name="Varghese N."/>
            <person name="Submissions S."/>
        </authorList>
    </citation>
    <scope>NUCLEOTIDE SEQUENCE [LARGE SCALE GENOMIC DNA]</scope>
    <source>
        <strain evidence="20">DSM 15285</strain>
    </source>
</reference>
<keyword evidence="9" id="KW-0479">Metal-binding</keyword>
<feature type="domain" description="Radical SAM core" evidence="18">
    <location>
        <begin position="162"/>
        <end position="391"/>
    </location>
</feature>
<comment type="similarity">
    <text evidence="14">Belongs to the methylthiotransferase family. MtaB subfamily.</text>
</comment>
<comment type="cofactor">
    <cofactor evidence="1">
        <name>[4Fe-4S] cluster</name>
        <dbReference type="ChEBI" id="CHEBI:49883"/>
    </cofactor>
</comment>
<evidence type="ECO:0000313" key="19">
    <source>
        <dbReference type="EMBL" id="SHG90934.1"/>
    </source>
</evidence>
<evidence type="ECO:0000256" key="11">
    <source>
        <dbReference type="ARBA" id="ARBA00023014"/>
    </source>
</evidence>
<dbReference type="InterPro" id="IPR007197">
    <property type="entry name" value="rSAM"/>
</dbReference>
<evidence type="ECO:0000256" key="4">
    <source>
        <dbReference type="ARBA" id="ARBA00022485"/>
    </source>
</evidence>
<evidence type="ECO:0000256" key="1">
    <source>
        <dbReference type="ARBA" id="ARBA00001966"/>
    </source>
</evidence>
<evidence type="ECO:0000256" key="7">
    <source>
        <dbReference type="ARBA" id="ARBA00022691"/>
    </source>
</evidence>
<dbReference type="InterPro" id="IPR038135">
    <property type="entry name" value="Methylthiotransferase_N_sf"/>
</dbReference>
<keyword evidence="6 19" id="KW-0808">Transferase</keyword>
<dbReference type="GO" id="GO:0046872">
    <property type="term" value="F:metal ion binding"/>
    <property type="evidence" value="ECO:0007669"/>
    <property type="project" value="UniProtKB-KW"/>
</dbReference>
<dbReference type="NCBIfam" id="TIGR01579">
    <property type="entry name" value="MiaB-like-C"/>
    <property type="match status" value="1"/>
</dbReference>
<dbReference type="SFLD" id="SFLDG01061">
    <property type="entry name" value="methylthiotransferase"/>
    <property type="match status" value="1"/>
</dbReference>
<dbReference type="AlphaFoldDB" id="A0A1M5NMX7"/>
<name>A0A1M5NMX7_9FIRM</name>
<dbReference type="PROSITE" id="PS01278">
    <property type="entry name" value="MTTASE_RADICAL"/>
    <property type="match status" value="1"/>
</dbReference>
<dbReference type="Pfam" id="PF04055">
    <property type="entry name" value="Radical_SAM"/>
    <property type="match status" value="1"/>
</dbReference>
<keyword evidence="4" id="KW-0004">4Fe-4S</keyword>
<keyword evidence="8" id="KW-0819">tRNA processing</keyword>
<evidence type="ECO:0000256" key="15">
    <source>
        <dbReference type="ARBA" id="ARBA00069898"/>
    </source>
</evidence>